<dbReference type="Proteomes" id="UP000694414">
    <property type="component" value="Unplaced"/>
</dbReference>
<dbReference type="GO" id="GO:0005634">
    <property type="term" value="C:nucleus"/>
    <property type="evidence" value="ECO:0007669"/>
    <property type="project" value="UniProtKB-SubCell"/>
</dbReference>
<accession>A0A8C9DJS3</accession>
<comment type="subcellular location">
    <subcellularLocation>
        <location evidence="1">Nucleus</location>
    </subcellularLocation>
</comment>
<evidence type="ECO:0000256" key="1">
    <source>
        <dbReference type="ARBA" id="ARBA00004123"/>
    </source>
</evidence>
<evidence type="ECO:0000256" key="3">
    <source>
        <dbReference type="ARBA" id="ARBA00022687"/>
    </source>
</evidence>
<keyword evidence="4" id="KW-0539">Nucleus</keyword>
<evidence type="ECO:0000259" key="5">
    <source>
        <dbReference type="Pfam" id="PF03920"/>
    </source>
</evidence>
<dbReference type="InterPro" id="IPR005617">
    <property type="entry name" value="Groucho/TLE_N"/>
</dbReference>
<dbReference type="GO" id="GO:0003714">
    <property type="term" value="F:transcription corepressor activity"/>
    <property type="evidence" value="ECO:0007669"/>
    <property type="project" value="TreeGrafter"/>
</dbReference>
<comment type="similarity">
    <text evidence="2">Belongs to the WD repeat Groucho/TLE family.</text>
</comment>
<reference evidence="6" key="2">
    <citation type="submission" date="2025-09" db="UniProtKB">
        <authorList>
            <consortium name="Ensembl"/>
        </authorList>
    </citation>
    <scope>IDENTIFICATION</scope>
</reference>
<dbReference type="GeneTree" id="ENSGT01030000234519"/>
<name>A0A8C9DJS3_PROSS</name>
<keyword evidence="7" id="KW-1185">Reference proteome</keyword>
<dbReference type="GO" id="GO:0016055">
    <property type="term" value="P:Wnt signaling pathway"/>
    <property type="evidence" value="ECO:0007669"/>
    <property type="project" value="UniProtKB-KW"/>
</dbReference>
<evidence type="ECO:0000256" key="4">
    <source>
        <dbReference type="ARBA" id="ARBA00023242"/>
    </source>
</evidence>
<dbReference type="InterPro" id="IPR009146">
    <property type="entry name" value="Groucho_enhance"/>
</dbReference>
<proteinExistence type="inferred from homology"/>
<evidence type="ECO:0000313" key="7">
    <source>
        <dbReference type="Proteomes" id="UP000694414"/>
    </source>
</evidence>
<evidence type="ECO:0000256" key="2">
    <source>
        <dbReference type="ARBA" id="ARBA00005969"/>
    </source>
</evidence>
<keyword evidence="3" id="KW-0879">Wnt signaling pathway</keyword>
<dbReference type="Ensembl" id="ENSPSMT00000016705.1">
    <property type="protein sequence ID" value="ENSPSMP00000014381.1"/>
    <property type="gene ID" value="ENSPSMG00000010311.1"/>
</dbReference>
<organism evidence="6 7">
    <name type="scientific">Prolemur simus</name>
    <name type="common">Greater bamboo lemur</name>
    <name type="synonym">Hapalemur simus</name>
    <dbReference type="NCBI Taxonomy" id="1328070"/>
    <lineage>
        <taxon>Eukaryota</taxon>
        <taxon>Metazoa</taxon>
        <taxon>Chordata</taxon>
        <taxon>Craniata</taxon>
        <taxon>Vertebrata</taxon>
        <taxon>Euteleostomi</taxon>
        <taxon>Mammalia</taxon>
        <taxon>Eutheria</taxon>
        <taxon>Euarchontoglires</taxon>
        <taxon>Primates</taxon>
        <taxon>Strepsirrhini</taxon>
        <taxon>Lemuriformes</taxon>
        <taxon>Lemuridae</taxon>
        <taxon>Prolemur</taxon>
    </lineage>
</organism>
<dbReference type="Pfam" id="PF03920">
    <property type="entry name" value="TLE_N"/>
    <property type="match status" value="1"/>
</dbReference>
<dbReference type="PANTHER" id="PTHR10814:SF21">
    <property type="entry name" value="PROTEIN GROUCHO"/>
    <property type="match status" value="1"/>
</dbReference>
<feature type="domain" description="Groucho/TLE N-terminal Q-rich" evidence="5">
    <location>
        <begin position="23"/>
        <end position="92"/>
    </location>
</feature>
<protein>
    <recommendedName>
        <fullName evidence="5">Groucho/TLE N-terminal Q-rich domain-containing protein</fullName>
    </recommendedName>
</protein>
<dbReference type="AlphaFoldDB" id="A0A8C9DJS3"/>
<evidence type="ECO:0000313" key="6">
    <source>
        <dbReference type="Ensembl" id="ENSPSMP00000014381.1"/>
    </source>
</evidence>
<reference evidence="6" key="1">
    <citation type="submission" date="2025-08" db="UniProtKB">
        <authorList>
            <consortium name="Ensembl"/>
        </authorList>
    </citation>
    <scope>IDENTIFICATION</scope>
</reference>
<dbReference type="GO" id="GO:0090090">
    <property type="term" value="P:negative regulation of canonical Wnt signaling pathway"/>
    <property type="evidence" value="ECO:0007669"/>
    <property type="project" value="TreeGrafter"/>
</dbReference>
<dbReference type="PANTHER" id="PTHR10814">
    <property type="entry name" value="TRANSDUCIN-LIKE ENHANCER PROTEIN"/>
    <property type="match status" value="1"/>
</dbReference>
<sequence>NPAHQSKFFPDDPAVVTAQCQPFKFTILESLDQIKEKFQFLQVQCHHLKMECEKLASENTKMRRHYVMYYEMSCGLNTEMHKQTEITKHLNPARLFWTTAHQHLKVMCQCWA</sequence>
<dbReference type="GO" id="GO:0005667">
    <property type="term" value="C:transcription regulator complex"/>
    <property type="evidence" value="ECO:0007669"/>
    <property type="project" value="TreeGrafter"/>
</dbReference>